<accession>A0A5K3EMM0</accession>
<organism evidence="2">
    <name type="scientific">Mesocestoides corti</name>
    <name type="common">Flatworm</name>
    <dbReference type="NCBI Taxonomy" id="53468"/>
    <lineage>
        <taxon>Eukaryota</taxon>
        <taxon>Metazoa</taxon>
        <taxon>Spiralia</taxon>
        <taxon>Lophotrochozoa</taxon>
        <taxon>Platyhelminthes</taxon>
        <taxon>Cestoda</taxon>
        <taxon>Eucestoda</taxon>
        <taxon>Cyclophyllidea</taxon>
        <taxon>Mesocestoididae</taxon>
        <taxon>Mesocestoides</taxon>
    </lineage>
</organism>
<evidence type="ECO:0000256" key="1">
    <source>
        <dbReference type="SAM" id="MobiDB-lite"/>
    </source>
</evidence>
<reference evidence="2" key="1">
    <citation type="submission" date="2019-11" db="UniProtKB">
        <authorList>
            <consortium name="WormBaseParasite"/>
        </authorList>
    </citation>
    <scope>IDENTIFICATION</scope>
</reference>
<proteinExistence type="predicted"/>
<dbReference type="WBParaSite" id="MCU_001670-RA">
    <property type="protein sequence ID" value="MCU_001670-RA"/>
    <property type="gene ID" value="MCU_001670"/>
</dbReference>
<protein>
    <submittedName>
        <fullName evidence="2">Uncharacterized protein</fullName>
    </submittedName>
</protein>
<feature type="region of interest" description="Disordered" evidence="1">
    <location>
        <begin position="1"/>
        <end position="32"/>
    </location>
</feature>
<name>A0A5K3EMM0_MESCO</name>
<evidence type="ECO:0000313" key="2">
    <source>
        <dbReference type="WBParaSite" id="MCU_001670-RA"/>
    </source>
</evidence>
<sequence>MKRHTESMTRMDRRQRRNQCNNGHPFEQKGLTAKPIELININSHHEKGTGKHQFGKTQFGKCLFRRTSWHLVFM</sequence>
<dbReference type="AlphaFoldDB" id="A0A5K3EMM0"/>
<feature type="compositionally biased region" description="Basic and acidic residues" evidence="1">
    <location>
        <begin position="1"/>
        <end position="12"/>
    </location>
</feature>